<dbReference type="Proteomes" id="UP001595387">
    <property type="component" value="Unassembled WGS sequence"/>
</dbReference>
<name>A0ABV7A571_9BACI</name>
<sequence>MVLGVTWWVYIVIFLIFLSGIMAYRAMQAERKLEEEAAEKEGQIYMERLEMERDRRRQRSH</sequence>
<evidence type="ECO:0000313" key="3">
    <source>
        <dbReference type="Proteomes" id="UP001595387"/>
    </source>
</evidence>
<keyword evidence="1" id="KW-0472">Membrane</keyword>
<dbReference type="Pfam" id="PF14147">
    <property type="entry name" value="Spore_YhaL"/>
    <property type="match status" value="1"/>
</dbReference>
<keyword evidence="1" id="KW-0812">Transmembrane</keyword>
<dbReference type="RefSeq" id="WP_390304367.1">
    <property type="nucleotide sequence ID" value="NZ_JBHRRZ010000011.1"/>
</dbReference>
<reference evidence="3" key="1">
    <citation type="journal article" date="2019" name="Int. J. Syst. Evol. Microbiol.">
        <title>The Global Catalogue of Microorganisms (GCM) 10K type strain sequencing project: providing services to taxonomists for standard genome sequencing and annotation.</title>
        <authorList>
            <consortium name="The Broad Institute Genomics Platform"/>
            <consortium name="The Broad Institute Genome Sequencing Center for Infectious Disease"/>
            <person name="Wu L."/>
            <person name="Ma J."/>
        </authorList>
    </citation>
    <scope>NUCLEOTIDE SEQUENCE [LARGE SCALE GENOMIC DNA]</scope>
    <source>
        <strain evidence="3">KCTC 13193</strain>
    </source>
</reference>
<feature type="transmembrane region" description="Helical" evidence="1">
    <location>
        <begin position="6"/>
        <end position="24"/>
    </location>
</feature>
<dbReference type="EMBL" id="JBHRRZ010000011">
    <property type="protein sequence ID" value="MFC2947945.1"/>
    <property type="molecule type" value="Genomic_DNA"/>
</dbReference>
<keyword evidence="3" id="KW-1185">Reference proteome</keyword>
<accession>A0ABV7A571</accession>
<organism evidence="2 3">
    <name type="scientific">Virgibacillus sediminis</name>
    <dbReference type="NCBI Taxonomy" id="202260"/>
    <lineage>
        <taxon>Bacteria</taxon>
        <taxon>Bacillati</taxon>
        <taxon>Bacillota</taxon>
        <taxon>Bacilli</taxon>
        <taxon>Bacillales</taxon>
        <taxon>Bacillaceae</taxon>
        <taxon>Virgibacillus</taxon>
    </lineage>
</organism>
<evidence type="ECO:0000256" key="1">
    <source>
        <dbReference type="SAM" id="Phobius"/>
    </source>
</evidence>
<proteinExistence type="predicted"/>
<comment type="caution">
    <text evidence="2">The sequence shown here is derived from an EMBL/GenBank/DDBJ whole genome shotgun (WGS) entry which is preliminary data.</text>
</comment>
<dbReference type="InterPro" id="IPR025428">
    <property type="entry name" value="Spore_YhaL"/>
</dbReference>
<gene>
    <name evidence="2" type="ORF">ACFODW_06265</name>
</gene>
<evidence type="ECO:0000313" key="2">
    <source>
        <dbReference type="EMBL" id="MFC2947945.1"/>
    </source>
</evidence>
<keyword evidence="1" id="KW-1133">Transmembrane helix</keyword>
<protein>
    <submittedName>
        <fullName evidence="2">Sporulation YhaL family protein</fullName>
    </submittedName>
</protein>